<dbReference type="GO" id="GO:0016787">
    <property type="term" value="F:hydrolase activity"/>
    <property type="evidence" value="ECO:0007669"/>
    <property type="project" value="UniProtKB-KW"/>
</dbReference>
<comment type="similarity">
    <text evidence="11">Belongs to the KdpC family.</text>
</comment>
<dbReference type="NCBIfam" id="TIGR00681">
    <property type="entry name" value="kdpC"/>
    <property type="match status" value="1"/>
</dbReference>
<comment type="caution">
    <text evidence="12">The sequence shown here is derived from an EMBL/GenBank/DDBJ whole genome shotgun (WGS) entry which is preliminary data.</text>
</comment>
<keyword evidence="12" id="KW-0378">Hydrolase</keyword>
<name>A0A3M8RD15_9PROT</name>
<comment type="function">
    <text evidence="11">Part of the high-affinity ATP-driven potassium transport (or Kdp) system, which catalyzes the hydrolysis of ATP coupled with the electrogenic transport of potassium into the cytoplasm. This subunit acts as a catalytic chaperone that increases the ATP-binding affinity of the ATP-hydrolyzing subunit KdpB by the formation of a transient KdpB/KdpC/ATP ternary complex.</text>
</comment>
<keyword evidence="7 11" id="KW-0630">Potassium</keyword>
<dbReference type="GO" id="GO:0008556">
    <property type="term" value="F:P-type potassium transmembrane transporter activity"/>
    <property type="evidence" value="ECO:0007669"/>
    <property type="project" value="InterPro"/>
</dbReference>
<gene>
    <name evidence="11 12" type="primary">kdpC</name>
    <name evidence="12" type="ORF">EC580_04640</name>
</gene>
<accession>A0A3M8RD15</accession>
<proteinExistence type="inferred from homology"/>
<dbReference type="GO" id="GO:0005886">
    <property type="term" value="C:plasma membrane"/>
    <property type="evidence" value="ECO:0007669"/>
    <property type="project" value="UniProtKB-SubCell"/>
</dbReference>
<dbReference type="PIRSF" id="PIRSF001296">
    <property type="entry name" value="K_ATPase_KdpC"/>
    <property type="match status" value="1"/>
</dbReference>
<keyword evidence="5 11" id="KW-0547">Nucleotide-binding</keyword>
<keyword evidence="10 11" id="KW-0472">Membrane</keyword>
<keyword evidence="9 11" id="KW-0406">Ion transport</keyword>
<dbReference type="OrthoDB" id="9788285at2"/>
<evidence type="ECO:0000256" key="3">
    <source>
        <dbReference type="ARBA" id="ARBA00022538"/>
    </source>
</evidence>
<evidence type="ECO:0000256" key="1">
    <source>
        <dbReference type="ARBA" id="ARBA00022448"/>
    </source>
</evidence>
<dbReference type="PANTHER" id="PTHR30042:SF2">
    <property type="entry name" value="POTASSIUM-TRANSPORTING ATPASE KDPC SUBUNIT"/>
    <property type="match status" value="1"/>
</dbReference>
<comment type="subunit">
    <text evidence="11">The system is composed of three essential subunits: KdpA, KdpB and KdpC.</text>
</comment>
<keyword evidence="8 11" id="KW-1133">Transmembrane helix</keyword>
<dbReference type="NCBIfam" id="NF001454">
    <property type="entry name" value="PRK00315.1"/>
    <property type="match status" value="1"/>
</dbReference>
<dbReference type="PANTHER" id="PTHR30042">
    <property type="entry name" value="POTASSIUM-TRANSPORTING ATPASE C CHAIN"/>
    <property type="match status" value="1"/>
</dbReference>
<evidence type="ECO:0000256" key="9">
    <source>
        <dbReference type="ARBA" id="ARBA00023065"/>
    </source>
</evidence>
<dbReference type="GO" id="GO:0005524">
    <property type="term" value="F:ATP binding"/>
    <property type="evidence" value="ECO:0007669"/>
    <property type="project" value="UniProtKB-UniRule"/>
</dbReference>
<reference evidence="12" key="1">
    <citation type="submission" date="2018-10" db="EMBL/GenBank/DDBJ databases">
        <title>Acidithiobacillus sulfuriphilus sp. nov.: an extremely acidophilic sulfur-oxidizing chemolithotroph isolated from a neutral pH environment.</title>
        <authorList>
            <person name="Falagan C."/>
            <person name="Moya-Beltran A."/>
            <person name="Quatrini R."/>
            <person name="Johnson D.B."/>
        </authorList>
    </citation>
    <scope>NUCLEOTIDE SEQUENCE [LARGE SCALE GENOMIC DNA]</scope>
    <source>
        <strain evidence="12">CJ-2</strain>
    </source>
</reference>
<sequence>MLRSLRAGLVIFLLLVVSTGLVYPLVVTGLAQLFFPHQANGSLIRQDGRVVGSGLIGQYFDKPWYFWARPSATSPVPYDAENSGASNLGPNNPELIKHVRERIQVLQKADPQAKGPIPVDLVTSSGSGLDPDISVAAALYQVPRVAHAGGISETTMRQLVRDNTTGPFLGLIGEPTVNVLKLNLALHDRYVADKTHGAAGK</sequence>
<keyword evidence="4 11" id="KW-0812">Transmembrane</keyword>
<evidence type="ECO:0000256" key="10">
    <source>
        <dbReference type="ARBA" id="ARBA00023136"/>
    </source>
</evidence>
<dbReference type="AlphaFoldDB" id="A0A3M8RD15"/>
<evidence type="ECO:0000256" key="6">
    <source>
        <dbReference type="ARBA" id="ARBA00022840"/>
    </source>
</evidence>
<evidence type="ECO:0000256" key="11">
    <source>
        <dbReference type="HAMAP-Rule" id="MF_00276"/>
    </source>
</evidence>
<dbReference type="EMBL" id="RIZI01000139">
    <property type="protein sequence ID" value="RNF66469.1"/>
    <property type="molecule type" value="Genomic_DNA"/>
</dbReference>
<dbReference type="Pfam" id="PF02669">
    <property type="entry name" value="KdpC"/>
    <property type="match status" value="1"/>
</dbReference>
<dbReference type="RefSeq" id="WP_123102651.1">
    <property type="nucleotide sequence ID" value="NZ_CP127527.1"/>
</dbReference>
<protein>
    <recommendedName>
        <fullName evidence="11">Potassium-transporting ATPase KdpC subunit</fullName>
    </recommendedName>
    <alternativeName>
        <fullName evidence="11">ATP phosphohydrolase [potassium-transporting] C chain</fullName>
    </alternativeName>
    <alternativeName>
        <fullName evidence="11">Potassium-binding and translocating subunit C</fullName>
    </alternativeName>
    <alternativeName>
        <fullName evidence="11">Potassium-translocating ATPase C chain</fullName>
    </alternativeName>
</protein>
<dbReference type="InterPro" id="IPR003820">
    <property type="entry name" value="KdpC"/>
</dbReference>
<dbReference type="HAMAP" id="MF_00276">
    <property type="entry name" value="KdpC"/>
    <property type="match status" value="1"/>
</dbReference>
<evidence type="ECO:0000313" key="12">
    <source>
        <dbReference type="EMBL" id="RNF66469.1"/>
    </source>
</evidence>
<evidence type="ECO:0000256" key="5">
    <source>
        <dbReference type="ARBA" id="ARBA00022741"/>
    </source>
</evidence>
<keyword evidence="2 11" id="KW-1003">Cell membrane</keyword>
<comment type="subcellular location">
    <subcellularLocation>
        <location evidence="11">Cell membrane</location>
        <topology evidence="11">Single-pass membrane protein</topology>
    </subcellularLocation>
</comment>
<evidence type="ECO:0000256" key="7">
    <source>
        <dbReference type="ARBA" id="ARBA00022958"/>
    </source>
</evidence>
<keyword evidence="3 11" id="KW-0633">Potassium transport</keyword>
<evidence type="ECO:0000256" key="4">
    <source>
        <dbReference type="ARBA" id="ARBA00022692"/>
    </source>
</evidence>
<evidence type="ECO:0000256" key="2">
    <source>
        <dbReference type="ARBA" id="ARBA00022475"/>
    </source>
</evidence>
<evidence type="ECO:0000256" key="8">
    <source>
        <dbReference type="ARBA" id="ARBA00022989"/>
    </source>
</evidence>
<keyword evidence="1 11" id="KW-0813">Transport</keyword>
<organism evidence="12">
    <name type="scientific">Acidithiobacillus sulfuriphilus</name>
    <dbReference type="NCBI Taxonomy" id="1867749"/>
    <lineage>
        <taxon>Bacteria</taxon>
        <taxon>Pseudomonadati</taxon>
        <taxon>Pseudomonadota</taxon>
        <taxon>Acidithiobacillia</taxon>
        <taxon>Acidithiobacillales</taxon>
        <taxon>Acidithiobacillaceae</taxon>
        <taxon>Acidithiobacillus</taxon>
    </lineage>
</organism>
<keyword evidence="6 11" id="KW-0067">ATP-binding</keyword>